<gene>
    <name evidence="1" type="ORF">M2283_004479</name>
</gene>
<comment type="caution">
    <text evidence="1">The sequence shown here is derived from an EMBL/GenBank/DDBJ whole genome shotgun (WGS) entry which is preliminary data.</text>
</comment>
<accession>A0ABT6LLH1</accession>
<evidence type="ECO:0008006" key="3">
    <source>
        <dbReference type="Google" id="ProtNLM"/>
    </source>
</evidence>
<proteinExistence type="predicted"/>
<dbReference type="RefSeq" id="WP_280878088.1">
    <property type="nucleotide sequence ID" value="NZ_JARXVH010000006.1"/>
</dbReference>
<name>A0ABT6LLH1_9ACTN</name>
<dbReference type="Proteomes" id="UP001160499">
    <property type="component" value="Unassembled WGS sequence"/>
</dbReference>
<evidence type="ECO:0000313" key="1">
    <source>
        <dbReference type="EMBL" id="MDH6217161.1"/>
    </source>
</evidence>
<keyword evidence="2" id="KW-1185">Reference proteome</keyword>
<evidence type="ECO:0000313" key="2">
    <source>
        <dbReference type="Proteomes" id="UP001160499"/>
    </source>
</evidence>
<reference evidence="1 2" key="1">
    <citation type="submission" date="2023-04" db="EMBL/GenBank/DDBJ databases">
        <title>Forest soil microbial communities from Buena Vista Peninsula, Colon Province, Panama.</title>
        <authorList>
            <person name="Bouskill N."/>
        </authorList>
    </citation>
    <scope>NUCLEOTIDE SEQUENCE [LARGE SCALE GENOMIC DNA]</scope>
    <source>
        <strain evidence="1 2">GGS1</strain>
    </source>
</reference>
<organism evidence="1 2">
    <name type="scientific">Streptomyces pseudovenezuelae</name>
    <dbReference type="NCBI Taxonomy" id="67350"/>
    <lineage>
        <taxon>Bacteria</taxon>
        <taxon>Bacillati</taxon>
        <taxon>Actinomycetota</taxon>
        <taxon>Actinomycetes</taxon>
        <taxon>Kitasatosporales</taxon>
        <taxon>Streptomycetaceae</taxon>
        <taxon>Streptomyces</taxon>
        <taxon>Streptomyces aurantiacus group</taxon>
    </lineage>
</organism>
<protein>
    <recommendedName>
        <fullName evidence="3">ABC transporter substrate-binding protein</fullName>
    </recommendedName>
</protein>
<sequence length="648" mass="72217">MTETFGSYFGQAHGSVHSGDGNQYNFYYVQEAASRLREQANSRARTIAQEDREHLAACFVPPPGMQRARGRLAESHTVLIAGLPGSGRRATALMLLHELSEARGSLHELPDTSDDTTSNPLDIRDINEGDRLLLDLSDVDESRYVAVQNALSDFHSGLTAHGAHLAVVLPHRLGYLLRDELKRLTVDIGRPSARRLLALHLRYDGITFSPEELGGTELGAYVTQAPLRDVAGLADRIRHCRDASPADRGFSDWLSESLLDQHDQTARVATDLSGEQNGRQRALLLSVAMFHDTTPGTVLDAANSLLAVLSHPPDPTPRLDRIDLRAELTAVKAETWTDGRVRFRVPGYDQAVRNHFWTFLPDIRRQFRDWFKGCLADPSLPQSDRTRAVERFAFQSLRTARPQDLIWLAEEWTSRKAPAHLIPDAAQALALGLDDDQHGRFFRQQIYDWSTSMETGDRLRQVLVVVCAETMARTHPDQALVRLHHLARRSAGVVGAEVRAALLKLLGSDRRLYRRMLDRLSASISQGNWAKDLDLFLELADPVRMVGYRAVRESLVSCWAGVLARPVMSWAVSLTRWLTAAEEISHRDLVLRVLSEACAADIGRSGQVYRVALGWSRAGGGVERADTVAHLLRRIDTAQGLEPYDYAV</sequence>
<dbReference type="EMBL" id="JARXVH010000006">
    <property type="protein sequence ID" value="MDH6217161.1"/>
    <property type="molecule type" value="Genomic_DNA"/>
</dbReference>